<dbReference type="AlphaFoldDB" id="A0A6N8EXS1"/>
<dbReference type="RefSeq" id="WP_155620783.1">
    <property type="nucleotide sequence ID" value="NZ_JARLLF010000019.1"/>
</dbReference>
<gene>
    <name evidence="1" type="ORF">GNQ08_21315</name>
</gene>
<dbReference type="Proteomes" id="UP000442469">
    <property type="component" value="Unassembled WGS sequence"/>
</dbReference>
<protein>
    <submittedName>
        <fullName evidence="1">Uncharacterized protein</fullName>
    </submittedName>
</protein>
<sequence length="62" mass="7016">MPNKQKSNKKIRIVSELVVDRNGKVIGDRPEDFPSLTNKAKELIAYLETGKEYVVVNQTGKK</sequence>
<reference evidence="1 2" key="1">
    <citation type="submission" date="2019-11" db="EMBL/GenBank/DDBJ databases">
        <title>Draft genome sequences of five Paenibacillus species of dairy origin.</title>
        <authorList>
            <person name="Olajide A.M."/>
            <person name="Chen S."/>
            <person name="Lapointe G."/>
        </authorList>
    </citation>
    <scope>NUCLEOTIDE SEQUENCE [LARGE SCALE GENOMIC DNA]</scope>
    <source>
        <strain evidence="1 2">3CT49</strain>
    </source>
</reference>
<name>A0A6N8EXS1_PAEMA</name>
<comment type="caution">
    <text evidence="1">The sequence shown here is derived from an EMBL/GenBank/DDBJ whole genome shotgun (WGS) entry which is preliminary data.</text>
</comment>
<evidence type="ECO:0000313" key="1">
    <source>
        <dbReference type="EMBL" id="MUG24907.1"/>
    </source>
</evidence>
<dbReference type="EMBL" id="WNZZ01000019">
    <property type="protein sequence ID" value="MUG24907.1"/>
    <property type="molecule type" value="Genomic_DNA"/>
</dbReference>
<proteinExistence type="predicted"/>
<organism evidence="1 2">
    <name type="scientific">Paenibacillus macerans</name>
    <name type="common">Bacillus macerans</name>
    <dbReference type="NCBI Taxonomy" id="44252"/>
    <lineage>
        <taxon>Bacteria</taxon>
        <taxon>Bacillati</taxon>
        <taxon>Bacillota</taxon>
        <taxon>Bacilli</taxon>
        <taxon>Bacillales</taxon>
        <taxon>Paenibacillaceae</taxon>
        <taxon>Paenibacillus</taxon>
    </lineage>
</organism>
<accession>A0A6N8EXS1</accession>
<evidence type="ECO:0000313" key="2">
    <source>
        <dbReference type="Proteomes" id="UP000442469"/>
    </source>
</evidence>